<gene>
    <name evidence="1" type="ORF">MNB_SV-4-1304</name>
</gene>
<dbReference type="EMBL" id="FPIB01000010">
    <property type="protein sequence ID" value="SFV90188.1"/>
    <property type="molecule type" value="Genomic_DNA"/>
</dbReference>
<accession>A0A1W1E8D1</accession>
<organism evidence="1">
    <name type="scientific">hydrothermal vent metagenome</name>
    <dbReference type="NCBI Taxonomy" id="652676"/>
    <lineage>
        <taxon>unclassified sequences</taxon>
        <taxon>metagenomes</taxon>
        <taxon>ecological metagenomes</taxon>
    </lineage>
</organism>
<name>A0A1W1E8D1_9ZZZZ</name>
<reference evidence="1" key="1">
    <citation type="submission" date="2016-10" db="EMBL/GenBank/DDBJ databases">
        <authorList>
            <person name="de Groot N.N."/>
        </authorList>
    </citation>
    <scope>NUCLEOTIDE SEQUENCE</scope>
</reference>
<sequence length="149" mass="17340">MIFSPAAVYAEAGNDPTMLKGIDIQKNKMTPQTKPKTWTHEQQLEYELARDALSSLEAILFHYKKHTKDPKLKERIEERELELFNKRYKFNGFDDAIVKAVNDTYWTLIRKNSEDPRSYEEKAATGINEKYLTTKVDYGDCKETKGVVQ</sequence>
<proteinExistence type="predicted"/>
<protein>
    <submittedName>
        <fullName evidence="1">Uncharacterized protein</fullName>
    </submittedName>
</protein>
<dbReference type="AlphaFoldDB" id="A0A1W1E8D1"/>
<evidence type="ECO:0000313" key="1">
    <source>
        <dbReference type="EMBL" id="SFV90188.1"/>
    </source>
</evidence>